<dbReference type="InterPro" id="IPR019861">
    <property type="entry name" value="PorP/SprF_Bacteroidetes"/>
</dbReference>
<feature type="chain" id="PRO_5040777993" evidence="1">
    <location>
        <begin position="21"/>
        <end position="333"/>
    </location>
</feature>
<proteinExistence type="predicted"/>
<protein>
    <submittedName>
        <fullName evidence="2">PorP/SprF family type IX secretion system membrane protein</fullName>
    </submittedName>
</protein>
<organism evidence="2 3">
    <name type="scientific">Paraflavisolibacter caeni</name>
    <dbReference type="NCBI Taxonomy" id="2982496"/>
    <lineage>
        <taxon>Bacteria</taxon>
        <taxon>Pseudomonadati</taxon>
        <taxon>Bacteroidota</taxon>
        <taxon>Chitinophagia</taxon>
        <taxon>Chitinophagales</taxon>
        <taxon>Chitinophagaceae</taxon>
        <taxon>Paraflavisolibacter</taxon>
    </lineage>
</organism>
<evidence type="ECO:0000313" key="2">
    <source>
        <dbReference type="EMBL" id="MCU7548672.1"/>
    </source>
</evidence>
<dbReference type="AlphaFoldDB" id="A0A9X2XUM9"/>
<keyword evidence="3" id="KW-1185">Reference proteome</keyword>
<accession>A0A9X2XUM9</accession>
<dbReference type="NCBIfam" id="TIGR03519">
    <property type="entry name" value="T9SS_PorP_fam"/>
    <property type="match status" value="1"/>
</dbReference>
<dbReference type="Pfam" id="PF11751">
    <property type="entry name" value="PorP_SprF"/>
    <property type="match status" value="1"/>
</dbReference>
<reference evidence="2" key="2">
    <citation type="submission" date="2023-04" db="EMBL/GenBank/DDBJ databases">
        <title>Paracnuella aquatica gen. nov., sp. nov., a member of the family Chitinophagaceae isolated from a hot spring.</title>
        <authorList>
            <person name="Wang C."/>
        </authorList>
    </citation>
    <scope>NUCLEOTIDE SEQUENCE</scope>
    <source>
        <strain evidence="2">LB-8</strain>
    </source>
</reference>
<name>A0A9X2XUM9_9BACT</name>
<gene>
    <name evidence="2" type="ORF">OCK74_06060</name>
</gene>
<feature type="signal peptide" evidence="1">
    <location>
        <begin position="1"/>
        <end position="20"/>
    </location>
</feature>
<dbReference type="Proteomes" id="UP001155483">
    <property type="component" value="Unassembled WGS sequence"/>
</dbReference>
<dbReference type="EMBL" id="JAOTIF010000002">
    <property type="protein sequence ID" value="MCU7548672.1"/>
    <property type="molecule type" value="Genomic_DNA"/>
</dbReference>
<reference evidence="2" key="1">
    <citation type="submission" date="2022-09" db="EMBL/GenBank/DDBJ databases">
        <authorList>
            <person name="Yuan C."/>
            <person name="Ke Z."/>
        </authorList>
    </citation>
    <scope>NUCLEOTIDE SEQUENCE</scope>
    <source>
        <strain evidence="2">LB-8</strain>
    </source>
</reference>
<evidence type="ECO:0000313" key="3">
    <source>
        <dbReference type="Proteomes" id="UP001155483"/>
    </source>
</evidence>
<evidence type="ECO:0000256" key="1">
    <source>
        <dbReference type="SAM" id="SignalP"/>
    </source>
</evidence>
<sequence length="333" mass="37218">MYRYCKLIVILLALSVSASAQDIHFSQFYETPLLRNPSLAGIFTGDIRVQAVYRDQWNSITDAYKTASVNAEYKMPIGKSNDFLTVGLQTLYDRAGTVSWISSHFLPAVNYHKSLSSEVNRYLSLGFMAGIVSRRFDRSKMTTNSQYDGAGQGENFIGSQYTHMDASVGMSFNTQLNENPSNNMFAGLAYHHFNKPQNSFYRTQNVEILPKWVASAGVRFEVTPVSYLTLQGDFSKQGEFTETVAGALYGIKLGDDYENPLYTIHGGAFLRWNDALIPTIKIDYKPFSMSFSYDVNVSKLKASTRGRGGFEAGVTYIGFLPKGTINSMLCPKF</sequence>
<keyword evidence="1" id="KW-0732">Signal</keyword>
<comment type="caution">
    <text evidence="2">The sequence shown here is derived from an EMBL/GenBank/DDBJ whole genome shotgun (WGS) entry which is preliminary data.</text>
</comment>
<dbReference type="RefSeq" id="WP_279296116.1">
    <property type="nucleotide sequence ID" value="NZ_JAOTIF010000002.1"/>
</dbReference>